<dbReference type="PANTHER" id="PTHR11010:SF117">
    <property type="entry name" value="SERINE PROTEASE 16"/>
    <property type="match status" value="1"/>
</dbReference>
<evidence type="ECO:0000313" key="6">
    <source>
        <dbReference type="EMBL" id="GFS04295.1"/>
    </source>
</evidence>
<dbReference type="FunFam" id="1.20.120.980:FF:000003">
    <property type="entry name" value="Serine protease 16"/>
    <property type="match status" value="1"/>
</dbReference>
<gene>
    <name evidence="6" type="ORF">ElyMa_004653100</name>
</gene>
<evidence type="ECO:0000256" key="1">
    <source>
        <dbReference type="ARBA" id="ARBA00011079"/>
    </source>
</evidence>
<dbReference type="GO" id="GO:0008239">
    <property type="term" value="F:dipeptidyl-peptidase activity"/>
    <property type="evidence" value="ECO:0007669"/>
    <property type="project" value="TreeGrafter"/>
</dbReference>
<evidence type="ECO:0000256" key="3">
    <source>
        <dbReference type="ARBA" id="ARBA00022729"/>
    </source>
</evidence>
<evidence type="ECO:0000256" key="4">
    <source>
        <dbReference type="ARBA" id="ARBA00022801"/>
    </source>
</evidence>
<keyword evidence="3" id="KW-0732">Signal</keyword>
<protein>
    <submittedName>
        <fullName evidence="6">Thymus-specific serine protease</fullName>
    </submittedName>
</protein>
<proteinExistence type="inferred from homology"/>
<dbReference type="SUPFAM" id="SSF53474">
    <property type="entry name" value="alpha/beta-Hydrolases"/>
    <property type="match status" value="2"/>
</dbReference>
<reference evidence="6 7" key="1">
    <citation type="journal article" date="2021" name="Elife">
        <title>Chloroplast acquisition without the gene transfer in kleptoplastic sea slugs, Plakobranchus ocellatus.</title>
        <authorList>
            <person name="Maeda T."/>
            <person name="Takahashi S."/>
            <person name="Yoshida T."/>
            <person name="Shimamura S."/>
            <person name="Takaki Y."/>
            <person name="Nagai Y."/>
            <person name="Toyoda A."/>
            <person name="Suzuki Y."/>
            <person name="Arimoto A."/>
            <person name="Ishii H."/>
            <person name="Satoh N."/>
            <person name="Nishiyama T."/>
            <person name="Hasebe M."/>
            <person name="Maruyama T."/>
            <person name="Minagawa J."/>
            <person name="Obokata J."/>
            <person name="Shigenobu S."/>
        </authorList>
    </citation>
    <scope>NUCLEOTIDE SEQUENCE [LARGE SCALE GENOMIC DNA]</scope>
</reference>
<dbReference type="InterPro" id="IPR029058">
    <property type="entry name" value="AB_hydrolase_fold"/>
</dbReference>
<dbReference type="InterPro" id="IPR008758">
    <property type="entry name" value="Peptidase_S28"/>
</dbReference>
<comment type="caution">
    <text evidence="6">The sequence shown here is derived from an EMBL/GenBank/DDBJ whole genome shotgun (WGS) entry which is preliminary data.</text>
</comment>
<name>A0AAV4I2W1_9GAST</name>
<organism evidence="6 7">
    <name type="scientific">Elysia marginata</name>
    <dbReference type="NCBI Taxonomy" id="1093978"/>
    <lineage>
        <taxon>Eukaryota</taxon>
        <taxon>Metazoa</taxon>
        <taxon>Spiralia</taxon>
        <taxon>Lophotrochozoa</taxon>
        <taxon>Mollusca</taxon>
        <taxon>Gastropoda</taxon>
        <taxon>Heterobranchia</taxon>
        <taxon>Euthyneura</taxon>
        <taxon>Panpulmonata</taxon>
        <taxon>Sacoglossa</taxon>
        <taxon>Placobranchoidea</taxon>
        <taxon>Plakobranchidae</taxon>
        <taxon>Elysia</taxon>
    </lineage>
</organism>
<evidence type="ECO:0000256" key="2">
    <source>
        <dbReference type="ARBA" id="ARBA00022670"/>
    </source>
</evidence>
<keyword evidence="7" id="KW-1185">Reference proteome</keyword>
<dbReference type="Gene3D" id="3.40.50.1820">
    <property type="entry name" value="alpha/beta hydrolase"/>
    <property type="match status" value="1"/>
</dbReference>
<keyword evidence="4" id="KW-0378">Hydrolase</keyword>
<sequence>MIGGEAVASPSWMAGGMWTTWGQKHNAVRLQLEHRFYGDSHPTKDMSVDNLQYLSTEQALSDLANFITVMKKQFGASKVIVFGGSYSGALAAWFRLKYPYLVDGAVASSAPVLLQMDFKGYLEVVAQSLNTFKPVNACDNAISVATTAFKEKMKTLEGRKALKEQFNLCDEIDINIKNDIPNLFQSLAGNFMETVQYNKIVEGPPTIDDLCDLMTDKSQGDELARYAKASDWVLEGQCLDFKYDKMIKEIKDITGWEIAGGIGYRQWVYQTCTEFGYYQTSDSNAQPFGHDFPIEFAVQVCVDVFGPKFSSKFISGAVNASNVDYGGRHYTENRVVFVNGNIDPWHYLGITHKLPQAQVIYINGTAHCADVYDPHSESDPPGLTQARKTIGNLIDQWLQ</sequence>
<evidence type="ECO:0000313" key="7">
    <source>
        <dbReference type="Proteomes" id="UP000762676"/>
    </source>
</evidence>
<evidence type="ECO:0000256" key="5">
    <source>
        <dbReference type="ARBA" id="ARBA00023180"/>
    </source>
</evidence>
<dbReference type="AlphaFoldDB" id="A0AAV4I2W1"/>
<dbReference type="Proteomes" id="UP000762676">
    <property type="component" value="Unassembled WGS sequence"/>
</dbReference>
<keyword evidence="5" id="KW-0325">Glycoprotein</keyword>
<dbReference type="InterPro" id="IPR042269">
    <property type="entry name" value="Ser_carbopepase_S28_SKS"/>
</dbReference>
<dbReference type="EMBL" id="BMAT01009330">
    <property type="protein sequence ID" value="GFS04295.1"/>
    <property type="molecule type" value="Genomic_DNA"/>
</dbReference>
<dbReference type="PANTHER" id="PTHR11010">
    <property type="entry name" value="PROTEASE S28 PRO-X CARBOXYPEPTIDASE-RELATED"/>
    <property type="match status" value="1"/>
</dbReference>
<dbReference type="GO" id="GO:0070008">
    <property type="term" value="F:serine-type exopeptidase activity"/>
    <property type="evidence" value="ECO:0007669"/>
    <property type="project" value="InterPro"/>
</dbReference>
<dbReference type="Gene3D" id="1.20.120.980">
    <property type="entry name" value="Serine carboxypeptidase S28, SKS domain"/>
    <property type="match status" value="1"/>
</dbReference>
<comment type="similarity">
    <text evidence="1">Belongs to the peptidase S28 family.</text>
</comment>
<dbReference type="GO" id="GO:0006508">
    <property type="term" value="P:proteolysis"/>
    <property type="evidence" value="ECO:0007669"/>
    <property type="project" value="UniProtKB-KW"/>
</dbReference>
<accession>A0AAV4I2W1</accession>
<dbReference type="Pfam" id="PF05577">
    <property type="entry name" value="Peptidase_S28"/>
    <property type="match status" value="1"/>
</dbReference>
<keyword evidence="2 6" id="KW-0645">Protease</keyword>